<feature type="transmembrane region" description="Helical" evidence="2">
    <location>
        <begin position="12"/>
        <end position="33"/>
    </location>
</feature>
<comment type="similarity">
    <text evidence="1">Belongs to the EamA transporter family.</text>
</comment>
<dbReference type="PANTHER" id="PTHR22911">
    <property type="entry name" value="ACYL-MALONYL CONDENSING ENZYME-RELATED"/>
    <property type="match status" value="1"/>
</dbReference>
<sequence>MASVCDTETHTVTTGVFTFVITIALLTITLLTQGKFKDLFTVKELLPKLLLIGIIGFSVNFTNFFGFKFGNEQTGAFLLKTDVLMVNFASWLIYKERLTKKDWVFSLTMFIGVLMVIGTDFTKMTFNAGDIFFIISAVLLTWNTFNISGILKQKKVPISQMTVAYYNSLITMTLFITTFIATGAMDDIPIAFGSTGILISLVVSGLMQYCLFLSYYKALAELPAWVVKVILLLIPIITMVLTIFIYGTVPTTTALIGCVIILVSAYGIIKEQNAKAQVQAGK</sequence>
<feature type="transmembrane region" description="Helical" evidence="2">
    <location>
        <begin position="103"/>
        <end position="119"/>
    </location>
</feature>
<evidence type="ECO:0000259" key="3">
    <source>
        <dbReference type="Pfam" id="PF00892"/>
    </source>
</evidence>
<feature type="transmembrane region" description="Helical" evidence="2">
    <location>
        <begin position="131"/>
        <end position="151"/>
    </location>
</feature>
<reference evidence="4 5" key="1">
    <citation type="submission" date="2021-10" db="EMBL/GenBank/DDBJ databases">
        <title>Anaerobic single-cell dispensing facilitates the cultivation of human gut bacteria.</title>
        <authorList>
            <person name="Afrizal A."/>
        </authorList>
    </citation>
    <scope>NUCLEOTIDE SEQUENCE [LARGE SCALE GENOMIC DNA]</scope>
    <source>
        <strain evidence="4 5">CLA-AA-H200</strain>
    </source>
</reference>
<proteinExistence type="inferred from homology"/>
<organism evidence="4 5">
    <name type="scientific">Ruminococcus turbiniformis</name>
    <dbReference type="NCBI Taxonomy" id="2881258"/>
    <lineage>
        <taxon>Bacteria</taxon>
        <taxon>Bacillati</taxon>
        <taxon>Bacillota</taxon>
        <taxon>Clostridia</taxon>
        <taxon>Eubacteriales</taxon>
        <taxon>Oscillospiraceae</taxon>
        <taxon>Ruminococcus</taxon>
    </lineage>
</organism>
<keyword evidence="2" id="KW-0472">Membrane</keyword>
<dbReference type="Proteomes" id="UP001198151">
    <property type="component" value="Unassembled WGS sequence"/>
</dbReference>
<keyword evidence="2" id="KW-1133">Transmembrane helix</keyword>
<protein>
    <submittedName>
        <fullName evidence="4">DMT family transporter</fullName>
    </submittedName>
</protein>
<feature type="transmembrane region" description="Helical" evidence="2">
    <location>
        <begin position="225"/>
        <end position="246"/>
    </location>
</feature>
<evidence type="ECO:0000256" key="2">
    <source>
        <dbReference type="SAM" id="Phobius"/>
    </source>
</evidence>
<dbReference type="InterPro" id="IPR000620">
    <property type="entry name" value="EamA_dom"/>
</dbReference>
<keyword evidence="2" id="KW-0812">Transmembrane</keyword>
<feature type="transmembrane region" description="Helical" evidence="2">
    <location>
        <begin position="190"/>
        <end position="213"/>
    </location>
</feature>
<evidence type="ECO:0000256" key="1">
    <source>
        <dbReference type="ARBA" id="ARBA00007362"/>
    </source>
</evidence>
<feature type="transmembrane region" description="Helical" evidence="2">
    <location>
        <begin position="45"/>
        <end position="65"/>
    </location>
</feature>
<name>A0ABS8FTH9_9FIRM</name>
<dbReference type="SUPFAM" id="SSF103481">
    <property type="entry name" value="Multidrug resistance efflux transporter EmrE"/>
    <property type="match status" value="2"/>
</dbReference>
<accession>A0ABS8FTH9</accession>
<dbReference type="Pfam" id="PF00892">
    <property type="entry name" value="EamA"/>
    <property type="match status" value="2"/>
</dbReference>
<feature type="transmembrane region" description="Helical" evidence="2">
    <location>
        <begin position="163"/>
        <end position="184"/>
    </location>
</feature>
<gene>
    <name evidence="4" type="ORF">LKD70_00505</name>
</gene>
<dbReference type="InterPro" id="IPR037185">
    <property type="entry name" value="EmrE-like"/>
</dbReference>
<feature type="domain" description="EamA" evidence="3">
    <location>
        <begin position="131"/>
        <end position="269"/>
    </location>
</feature>
<evidence type="ECO:0000313" key="4">
    <source>
        <dbReference type="EMBL" id="MCC2252934.1"/>
    </source>
</evidence>
<comment type="caution">
    <text evidence="4">The sequence shown here is derived from an EMBL/GenBank/DDBJ whole genome shotgun (WGS) entry which is preliminary data.</text>
</comment>
<keyword evidence="5" id="KW-1185">Reference proteome</keyword>
<evidence type="ECO:0000313" key="5">
    <source>
        <dbReference type="Proteomes" id="UP001198151"/>
    </source>
</evidence>
<dbReference type="PANTHER" id="PTHR22911:SF76">
    <property type="entry name" value="EAMA DOMAIN-CONTAINING PROTEIN"/>
    <property type="match status" value="1"/>
</dbReference>
<dbReference type="EMBL" id="JAJEQX010000001">
    <property type="protein sequence ID" value="MCC2252934.1"/>
    <property type="molecule type" value="Genomic_DNA"/>
</dbReference>
<feature type="transmembrane region" description="Helical" evidence="2">
    <location>
        <begin position="252"/>
        <end position="269"/>
    </location>
</feature>
<feature type="domain" description="EamA" evidence="3">
    <location>
        <begin position="13"/>
        <end position="117"/>
    </location>
</feature>